<evidence type="ECO:0000313" key="1">
    <source>
        <dbReference type="EMBL" id="MXO62967.1"/>
    </source>
</evidence>
<dbReference type="OrthoDB" id="5194526at2"/>
<protein>
    <submittedName>
        <fullName evidence="1">MmcB family DNA repair protein</fullName>
    </submittedName>
</protein>
<dbReference type="AlphaFoldDB" id="A0A844YGA1"/>
<reference evidence="1 2" key="1">
    <citation type="submission" date="2019-12" db="EMBL/GenBank/DDBJ databases">
        <title>Genomic-based taxomic classification of the family Erythrobacteraceae.</title>
        <authorList>
            <person name="Xu L."/>
        </authorList>
    </citation>
    <scope>NUCLEOTIDE SEQUENCE [LARGE SCALE GENOMIC DNA]</scope>
    <source>
        <strain evidence="1 2">MCCC 1A09965</strain>
    </source>
</reference>
<accession>A0A844YGA1</accession>
<dbReference type="PIRSF" id="PIRSF031796">
    <property type="entry name" value="UPC031796"/>
    <property type="match status" value="1"/>
</dbReference>
<dbReference type="Proteomes" id="UP000445582">
    <property type="component" value="Unassembled WGS sequence"/>
</dbReference>
<comment type="caution">
    <text evidence="1">The sequence shown here is derived from an EMBL/GenBank/DDBJ whole genome shotgun (WGS) entry which is preliminary data.</text>
</comment>
<dbReference type="InterPro" id="IPR009394">
    <property type="entry name" value="MmcB-like"/>
</dbReference>
<dbReference type="RefSeq" id="WP_160673799.1">
    <property type="nucleotide sequence ID" value="NZ_WTYN01000001.1"/>
</dbReference>
<proteinExistence type="predicted"/>
<sequence>MAAALDSLSDTASCPLPADAAGVARGIMRLFARNNIWCLPEMPLRGGRRADLMGIDAKGQVIIVEIKVQRGDLLGDGKWPDYLDHCDRFYWGVPPGLDRSPLEGLDYKPDCCGIIVADAYDAEIIRPAPSHPLNAARRKKEIEMLARASMRRLTVGVDPDCVPWGQGE</sequence>
<evidence type="ECO:0000313" key="2">
    <source>
        <dbReference type="Proteomes" id="UP000445582"/>
    </source>
</evidence>
<keyword evidence="2" id="KW-1185">Reference proteome</keyword>
<dbReference type="Pfam" id="PF06319">
    <property type="entry name" value="MmcB-like"/>
    <property type="match status" value="1"/>
</dbReference>
<dbReference type="EMBL" id="WTYN01000001">
    <property type="protein sequence ID" value="MXO62967.1"/>
    <property type="molecule type" value="Genomic_DNA"/>
</dbReference>
<name>A0A844YGA1_9SPHN</name>
<gene>
    <name evidence="1" type="ORF">GRI48_08095</name>
</gene>
<organism evidence="1 2">
    <name type="scientific">Qipengyuania oceanensis</name>
    <dbReference type="NCBI Taxonomy" id="1463597"/>
    <lineage>
        <taxon>Bacteria</taxon>
        <taxon>Pseudomonadati</taxon>
        <taxon>Pseudomonadota</taxon>
        <taxon>Alphaproteobacteria</taxon>
        <taxon>Sphingomonadales</taxon>
        <taxon>Erythrobacteraceae</taxon>
        <taxon>Qipengyuania</taxon>
    </lineage>
</organism>